<reference evidence="3 4" key="1">
    <citation type="submission" date="2020-04" db="EMBL/GenBank/DDBJ databases">
        <title>Description of novel Gluconacetobacter.</title>
        <authorList>
            <person name="Sombolestani A."/>
        </authorList>
    </citation>
    <scope>NUCLEOTIDE SEQUENCE [LARGE SCALE GENOMIC DNA]</scope>
    <source>
        <strain evidence="3 4">LMG 21311</strain>
    </source>
</reference>
<comment type="similarity">
    <text evidence="1 2">Belongs to the outer membrane factor (OMF) (TC 1.B.17) family.</text>
</comment>
<dbReference type="SUPFAM" id="SSF56954">
    <property type="entry name" value="Outer membrane efflux proteins (OEP)"/>
    <property type="match status" value="1"/>
</dbReference>
<keyword evidence="2" id="KW-1134">Transmembrane beta strand</keyword>
<dbReference type="Proteomes" id="UP000555756">
    <property type="component" value="Unassembled WGS sequence"/>
</dbReference>
<name>A0A7W4PEU3_9PROT</name>
<keyword evidence="2" id="KW-0449">Lipoprotein</keyword>
<dbReference type="Pfam" id="PF02321">
    <property type="entry name" value="OEP"/>
    <property type="match status" value="2"/>
</dbReference>
<dbReference type="EMBL" id="JABEQF010000012">
    <property type="protein sequence ID" value="MBB2191128.1"/>
    <property type="molecule type" value="Genomic_DNA"/>
</dbReference>
<comment type="subcellular location">
    <subcellularLocation>
        <location evidence="2">Cell membrane</location>
        <topology evidence="2">Lipid-anchor</topology>
    </subcellularLocation>
</comment>
<keyword evidence="2" id="KW-0472">Membrane</keyword>
<keyword evidence="4" id="KW-1185">Reference proteome</keyword>
<proteinExistence type="inferred from homology"/>
<dbReference type="PANTHER" id="PTHR30203:SF32">
    <property type="entry name" value="CATION EFFLUX SYSTEM PROTEIN CUSC"/>
    <property type="match status" value="1"/>
</dbReference>
<organism evidence="3 4">
    <name type="scientific">Gluconacetobacter azotocaptans</name>
    <dbReference type="NCBI Taxonomy" id="142834"/>
    <lineage>
        <taxon>Bacteria</taxon>
        <taxon>Pseudomonadati</taxon>
        <taxon>Pseudomonadota</taxon>
        <taxon>Alphaproteobacteria</taxon>
        <taxon>Acetobacterales</taxon>
        <taxon>Acetobacteraceae</taxon>
        <taxon>Gluconacetobacter</taxon>
    </lineage>
</organism>
<dbReference type="NCBIfam" id="TIGR01845">
    <property type="entry name" value="outer_NodT"/>
    <property type="match status" value="1"/>
</dbReference>
<comment type="caution">
    <text evidence="3">The sequence shown here is derived from an EMBL/GenBank/DDBJ whole genome shotgun (WGS) entry which is preliminary data.</text>
</comment>
<evidence type="ECO:0000256" key="2">
    <source>
        <dbReference type="RuleBase" id="RU362097"/>
    </source>
</evidence>
<evidence type="ECO:0000313" key="4">
    <source>
        <dbReference type="Proteomes" id="UP000555756"/>
    </source>
</evidence>
<gene>
    <name evidence="3" type="ORF">HLH34_14345</name>
</gene>
<evidence type="ECO:0000256" key="1">
    <source>
        <dbReference type="ARBA" id="ARBA00007613"/>
    </source>
</evidence>
<dbReference type="PANTHER" id="PTHR30203">
    <property type="entry name" value="OUTER MEMBRANE CATION EFFLUX PROTEIN"/>
    <property type="match status" value="1"/>
</dbReference>
<protein>
    <submittedName>
        <fullName evidence="3">Efflux transporter outer membrane subunit</fullName>
    </submittedName>
</protein>
<accession>A0A7W4PEU3</accession>
<dbReference type="InterPro" id="IPR003423">
    <property type="entry name" value="OMP_efflux"/>
</dbReference>
<dbReference type="InterPro" id="IPR010131">
    <property type="entry name" value="MdtP/NodT-like"/>
</dbReference>
<dbReference type="GO" id="GO:0005886">
    <property type="term" value="C:plasma membrane"/>
    <property type="evidence" value="ECO:0007669"/>
    <property type="project" value="UniProtKB-SubCell"/>
</dbReference>
<dbReference type="AlphaFoldDB" id="A0A7W4PEU3"/>
<evidence type="ECO:0000313" key="3">
    <source>
        <dbReference type="EMBL" id="MBB2191128.1"/>
    </source>
</evidence>
<dbReference type="Gene3D" id="1.20.1600.10">
    <property type="entry name" value="Outer membrane efflux proteins (OEP)"/>
    <property type="match status" value="1"/>
</dbReference>
<keyword evidence="2" id="KW-0812">Transmembrane</keyword>
<sequence>MAGPGCTLGPDFRPPPAALPAAWHDRSAGTAAAVVLSDPDPAWWRLFGDPVLTGLMARAMADNLDVGQALARIAQARAQEQAQRAAGLPGLDASAGYTRAKLGEAGLFSVFGGGTGANGQAFPESGIGGLTQGTDLYQVGFDASWELDLFGQVRRGVEQAGAQAQARIENRRDALVTLQGDVARTYLELRAAQALLAVAQGETAARADLLALTQLRHRLGLADRTDVDQARDGLTRARAALPPLVQQAEQAMNDLAVLTGQPPGALDARLTTARPLPDDPVPLAIGLPAALARRRPDIRAAEAGLHAATAGIGVAVAQFYPDLTLTGQFGQRSLALSDLAEWGNSFYQLGPAISLPLFQGGRLRANLRLARAQAAEAALAYRQAVLNALRDMDDGLSALHADRTRRQNDDAAVATADDRLALAHVRWRDGLGDRRAVLDDQATLAAARQDALRGRLQVLLDIVALYKAAGGGWQAAPDEGKGVALWDP</sequence>
<dbReference type="Gene3D" id="2.20.200.10">
    <property type="entry name" value="Outer membrane efflux proteins (OEP)"/>
    <property type="match status" value="1"/>
</dbReference>
<dbReference type="GO" id="GO:0015562">
    <property type="term" value="F:efflux transmembrane transporter activity"/>
    <property type="evidence" value="ECO:0007669"/>
    <property type="project" value="InterPro"/>
</dbReference>
<keyword evidence="2" id="KW-0564">Palmitate</keyword>